<accession>A0A0L1J8D2</accession>
<protein>
    <recommendedName>
        <fullName evidence="5">Indoleamine 2,3-dioxygenase</fullName>
        <ecNumber evidence="5">1.13.11.52</ecNumber>
    </recommendedName>
</protein>
<sequence length="425" mass="47986">MSLILSTLCRTHAERKPPEGFLPIESPLKASLNQYYEPWETITANLPALISGRVIRDSVDCMPILSVLHLQAEPEWRRAYVLLTFMLHGYIWGCPNPVEIIPPPLAIPLLEVSAHVELPPIATFAGLCLWNYKVIDADRSPADPENLRTGFTFTGTDDEKWFYLISVAIEADGARVVSLMTDLISASQRQDRLAVTKGLDLLSKAISHVRSLLQRMYERCDPHVFYHHLRPFLNGTKNAAHAGLPLGIIYNDGTGLQGYTQYRGGSNAQSSLIQLFDIVLGVEHSSAERAFLLEMRDYMPGPHRRFLERIPPHANMREFVRNNPCDEELNAAYARAVCMLRSLRNAHLRIVSRYIIVESKKAGPASCYICNSQKNITDSLEYSKDLYLDRSRQDNSRKRGGPLRGTGGTPLVQFLKRLRDDTSYH</sequence>
<reference evidence="6 7" key="1">
    <citation type="submission" date="2014-06" db="EMBL/GenBank/DDBJ databases">
        <title>The Genome of the Aflatoxigenic Filamentous Fungus Aspergillus nomius.</title>
        <authorList>
            <person name="Moore M.G."/>
            <person name="Shannon B.M."/>
            <person name="Brian M.M."/>
        </authorList>
    </citation>
    <scope>NUCLEOTIDE SEQUENCE [LARGE SCALE GENOMIC DNA]</scope>
    <source>
        <strain evidence="6 7">NRRL 13137</strain>
    </source>
</reference>
<evidence type="ECO:0000313" key="7">
    <source>
        <dbReference type="Proteomes" id="UP000037505"/>
    </source>
</evidence>
<dbReference type="GO" id="GO:0019441">
    <property type="term" value="P:L-tryptophan catabolic process to kynurenine"/>
    <property type="evidence" value="ECO:0007669"/>
    <property type="project" value="UniProtKB-UniRule"/>
</dbReference>
<dbReference type="PANTHER" id="PTHR28657:SF10">
    <property type="entry name" value="INDOLEAMINE 2,3-DIOXYGENASE"/>
    <property type="match status" value="1"/>
</dbReference>
<keyword evidence="5" id="KW-0560">Oxidoreductase</keyword>
<comment type="catalytic activity">
    <reaction evidence="5">
        <text>L-tryptophan + O2 = N-formyl-L-kynurenine</text>
        <dbReference type="Rhea" id="RHEA:24536"/>
        <dbReference type="ChEBI" id="CHEBI:15379"/>
        <dbReference type="ChEBI" id="CHEBI:57912"/>
        <dbReference type="ChEBI" id="CHEBI:58629"/>
    </reaction>
</comment>
<evidence type="ECO:0000256" key="3">
    <source>
        <dbReference type="ARBA" id="ARBA00023004"/>
    </source>
</evidence>
<dbReference type="GO" id="GO:0005737">
    <property type="term" value="C:cytoplasm"/>
    <property type="evidence" value="ECO:0007669"/>
    <property type="project" value="TreeGrafter"/>
</dbReference>
<dbReference type="AlphaFoldDB" id="A0A0L1J8D2"/>
<dbReference type="GO" id="GO:0020037">
    <property type="term" value="F:heme binding"/>
    <property type="evidence" value="ECO:0007669"/>
    <property type="project" value="UniProtKB-UniRule"/>
</dbReference>
<dbReference type="PROSITE" id="PS00876">
    <property type="entry name" value="IDO_1"/>
    <property type="match status" value="1"/>
</dbReference>
<evidence type="ECO:0000256" key="2">
    <source>
        <dbReference type="ARBA" id="ARBA00022723"/>
    </source>
</evidence>
<dbReference type="OrthoDB" id="540174at2759"/>
<evidence type="ECO:0000256" key="4">
    <source>
        <dbReference type="PIRSR" id="PIRSR600898-1"/>
    </source>
</evidence>
<keyword evidence="3 4" id="KW-0408">Iron</keyword>
<dbReference type="EC" id="1.13.11.52" evidence="5"/>
<dbReference type="Gene3D" id="1.20.58.480">
    <property type="match status" value="1"/>
</dbReference>
<organism evidence="6 7">
    <name type="scientific">Aspergillus nomiae NRRL (strain ATCC 15546 / NRRL 13137 / CBS 260.88 / M93)</name>
    <dbReference type="NCBI Taxonomy" id="1509407"/>
    <lineage>
        <taxon>Eukaryota</taxon>
        <taxon>Fungi</taxon>
        <taxon>Dikarya</taxon>
        <taxon>Ascomycota</taxon>
        <taxon>Pezizomycotina</taxon>
        <taxon>Eurotiomycetes</taxon>
        <taxon>Eurotiomycetidae</taxon>
        <taxon>Eurotiales</taxon>
        <taxon>Aspergillaceae</taxon>
        <taxon>Aspergillus</taxon>
        <taxon>Aspergillus subgen. Circumdati</taxon>
    </lineage>
</organism>
<dbReference type="GO" id="GO:0046872">
    <property type="term" value="F:metal ion binding"/>
    <property type="evidence" value="ECO:0007669"/>
    <property type="project" value="UniProtKB-UniRule"/>
</dbReference>
<dbReference type="GeneID" id="26805901"/>
<dbReference type="STRING" id="1509407.A0A0L1J8D2"/>
<keyword evidence="7" id="KW-1185">Reference proteome</keyword>
<keyword evidence="5 6" id="KW-0223">Dioxygenase</keyword>
<keyword evidence="2 4" id="KW-0479">Metal-binding</keyword>
<comment type="function">
    <text evidence="5">Produces N-formyl-kynurenine through the oxidation of tryptophan.</text>
</comment>
<keyword evidence="4 5" id="KW-0349">Heme</keyword>
<feature type="binding site" description="proximal binding residue" evidence="4">
    <location>
        <position position="347"/>
    </location>
    <ligand>
        <name>heme b</name>
        <dbReference type="ChEBI" id="CHEBI:60344"/>
    </ligand>
    <ligandPart>
        <name>Fe</name>
        <dbReference type="ChEBI" id="CHEBI:18248"/>
    </ligandPart>
</feature>
<name>A0A0L1J8D2_ASPN3</name>
<dbReference type="RefSeq" id="XP_015408989.1">
    <property type="nucleotide sequence ID" value="XM_015549354.1"/>
</dbReference>
<dbReference type="Pfam" id="PF01231">
    <property type="entry name" value="IDO"/>
    <property type="match status" value="1"/>
</dbReference>
<evidence type="ECO:0000256" key="1">
    <source>
        <dbReference type="ARBA" id="ARBA00007119"/>
    </source>
</evidence>
<dbReference type="GO" id="GO:0034354">
    <property type="term" value="P:'de novo' NAD+ biosynthetic process from L-tryptophan"/>
    <property type="evidence" value="ECO:0007669"/>
    <property type="project" value="TreeGrafter"/>
</dbReference>
<dbReference type="SUPFAM" id="SSF140959">
    <property type="entry name" value="Indolic compounds 2,3-dioxygenase-like"/>
    <property type="match status" value="1"/>
</dbReference>
<dbReference type="EMBL" id="JNOM01000062">
    <property type="protein sequence ID" value="KNG88066.1"/>
    <property type="molecule type" value="Genomic_DNA"/>
</dbReference>
<dbReference type="InterPro" id="IPR000898">
    <property type="entry name" value="Indolamine_dOase"/>
</dbReference>
<dbReference type="InterPro" id="IPR037217">
    <property type="entry name" value="Trp/Indoleamine_2_3_dOase-like"/>
</dbReference>
<dbReference type="GO" id="GO:0033754">
    <property type="term" value="F:indoleamine 2,3-dioxygenase activity"/>
    <property type="evidence" value="ECO:0007669"/>
    <property type="project" value="UniProtKB-EC"/>
</dbReference>
<comment type="similarity">
    <text evidence="1 5">Belongs to the indoleamine 2,3-dioxygenase family.</text>
</comment>
<comment type="caution">
    <text evidence="6">The sequence shown here is derived from an EMBL/GenBank/DDBJ whole genome shotgun (WGS) entry which is preliminary data.</text>
</comment>
<gene>
    <name evidence="6" type="ORF">ANOM_004097</name>
</gene>
<dbReference type="PANTHER" id="PTHR28657">
    <property type="entry name" value="INDOLEAMINE 2,3-DIOXYGENASE"/>
    <property type="match status" value="1"/>
</dbReference>
<evidence type="ECO:0000256" key="5">
    <source>
        <dbReference type="RuleBase" id="RU369119"/>
    </source>
</evidence>
<dbReference type="Proteomes" id="UP000037505">
    <property type="component" value="Unassembled WGS sequence"/>
</dbReference>
<evidence type="ECO:0000313" key="6">
    <source>
        <dbReference type="EMBL" id="KNG88066.1"/>
    </source>
</evidence>
<proteinExistence type="inferred from homology"/>